<dbReference type="Gene3D" id="1.10.10.10">
    <property type="entry name" value="Winged helix-like DNA-binding domain superfamily/Winged helix DNA-binding domain"/>
    <property type="match status" value="1"/>
</dbReference>
<keyword evidence="2" id="KW-0805">Transcription regulation</keyword>
<dbReference type="Proteomes" id="UP001221558">
    <property type="component" value="Chromosome"/>
</dbReference>
<dbReference type="InterPro" id="IPR007627">
    <property type="entry name" value="RNA_pol_sigma70_r2"/>
</dbReference>
<comment type="similarity">
    <text evidence="1">Belongs to the sigma-70 factor family. ECF subfamily.</text>
</comment>
<dbReference type="Pfam" id="PF08281">
    <property type="entry name" value="Sigma70_r4_2"/>
    <property type="match status" value="1"/>
</dbReference>
<dbReference type="InterPro" id="IPR013325">
    <property type="entry name" value="RNA_pol_sigma_r2"/>
</dbReference>
<organism evidence="7 8">
    <name type="scientific">Sphingobacterium oryzagri</name>
    <dbReference type="NCBI Taxonomy" id="3025669"/>
    <lineage>
        <taxon>Bacteria</taxon>
        <taxon>Pseudomonadati</taxon>
        <taxon>Bacteroidota</taxon>
        <taxon>Sphingobacteriia</taxon>
        <taxon>Sphingobacteriales</taxon>
        <taxon>Sphingobacteriaceae</taxon>
        <taxon>Sphingobacterium</taxon>
    </lineage>
</organism>
<evidence type="ECO:0000256" key="2">
    <source>
        <dbReference type="ARBA" id="ARBA00023015"/>
    </source>
</evidence>
<proteinExistence type="inferred from homology"/>
<evidence type="ECO:0000256" key="4">
    <source>
        <dbReference type="ARBA" id="ARBA00023163"/>
    </source>
</evidence>
<keyword evidence="4" id="KW-0804">Transcription</keyword>
<evidence type="ECO:0000313" key="7">
    <source>
        <dbReference type="EMBL" id="WDF67067.1"/>
    </source>
</evidence>
<dbReference type="InterPro" id="IPR036388">
    <property type="entry name" value="WH-like_DNA-bd_sf"/>
</dbReference>
<dbReference type="PANTHER" id="PTHR43133">
    <property type="entry name" value="RNA POLYMERASE ECF-TYPE SIGMA FACTO"/>
    <property type="match status" value="1"/>
</dbReference>
<dbReference type="RefSeq" id="WP_274265803.1">
    <property type="nucleotide sequence ID" value="NZ_CP117880.1"/>
</dbReference>
<dbReference type="Gene3D" id="1.10.1740.10">
    <property type="match status" value="1"/>
</dbReference>
<feature type="domain" description="RNA polymerase sigma-70 region 2" evidence="5">
    <location>
        <begin position="28"/>
        <end position="95"/>
    </location>
</feature>
<evidence type="ECO:0000259" key="6">
    <source>
        <dbReference type="Pfam" id="PF08281"/>
    </source>
</evidence>
<dbReference type="CDD" id="cd06171">
    <property type="entry name" value="Sigma70_r4"/>
    <property type="match status" value="1"/>
</dbReference>
<keyword evidence="3" id="KW-0731">Sigma factor</keyword>
<keyword evidence="8" id="KW-1185">Reference proteome</keyword>
<evidence type="ECO:0000256" key="1">
    <source>
        <dbReference type="ARBA" id="ARBA00010641"/>
    </source>
</evidence>
<accession>A0ABY7WC68</accession>
<dbReference type="InterPro" id="IPR039425">
    <property type="entry name" value="RNA_pol_sigma-70-like"/>
</dbReference>
<protein>
    <submittedName>
        <fullName evidence="7">RNA polymerase sigma-70 factor</fullName>
    </submittedName>
</protein>
<gene>
    <name evidence="7" type="ORF">PQ465_12200</name>
</gene>
<dbReference type="SUPFAM" id="SSF88659">
    <property type="entry name" value="Sigma3 and sigma4 domains of RNA polymerase sigma factors"/>
    <property type="match status" value="1"/>
</dbReference>
<dbReference type="InterPro" id="IPR013249">
    <property type="entry name" value="RNA_pol_sigma70_r4_t2"/>
</dbReference>
<reference evidence="7 8" key="1">
    <citation type="submission" date="2023-02" db="EMBL/GenBank/DDBJ databases">
        <title>Genome sequence of Sphingobacterium sp. KACC 22765.</title>
        <authorList>
            <person name="Kim S."/>
            <person name="Heo J."/>
            <person name="Kwon S.-W."/>
        </authorList>
    </citation>
    <scope>NUCLEOTIDE SEQUENCE [LARGE SCALE GENOMIC DNA]</scope>
    <source>
        <strain evidence="7 8">KACC 22765</strain>
    </source>
</reference>
<evidence type="ECO:0000256" key="3">
    <source>
        <dbReference type="ARBA" id="ARBA00023082"/>
    </source>
</evidence>
<sequence>MPSLNNKFNEHTAFRNLAKGSEEAFELIYNYYSPRIFSFIDRMLHLPDLTEELVQDIFINLWQRRDHLEQLTNPSAYLYQMASNKVLDYQRSIARRRPILDYVIAQQNVSSIDTEERIIYKETLLLLTEAIDMLPAQRREIFKLSRHEGLSHNEIAEKLGLSKSTVANQIVAALKHIRIHLEKNSDMFSFAIFFILTK</sequence>
<dbReference type="InterPro" id="IPR014327">
    <property type="entry name" value="RNA_pol_sigma70_bacteroid"/>
</dbReference>
<dbReference type="NCBIfam" id="TIGR02937">
    <property type="entry name" value="sigma70-ECF"/>
    <property type="match status" value="1"/>
</dbReference>
<evidence type="ECO:0000313" key="8">
    <source>
        <dbReference type="Proteomes" id="UP001221558"/>
    </source>
</evidence>
<feature type="domain" description="RNA polymerase sigma factor 70 region 4 type 2" evidence="6">
    <location>
        <begin position="125"/>
        <end position="177"/>
    </location>
</feature>
<name>A0ABY7WC68_9SPHI</name>
<dbReference type="InterPro" id="IPR014284">
    <property type="entry name" value="RNA_pol_sigma-70_dom"/>
</dbReference>
<dbReference type="Pfam" id="PF04542">
    <property type="entry name" value="Sigma70_r2"/>
    <property type="match status" value="1"/>
</dbReference>
<dbReference type="PANTHER" id="PTHR43133:SF46">
    <property type="entry name" value="RNA POLYMERASE SIGMA-70 FACTOR ECF SUBFAMILY"/>
    <property type="match status" value="1"/>
</dbReference>
<evidence type="ECO:0000259" key="5">
    <source>
        <dbReference type="Pfam" id="PF04542"/>
    </source>
</evidence>
<dbReference type="EMBL" id="CP117880">
    <property type="protein sequence ID" value="WDF67067.1"/>
    <property type="molecule type" value="Genomic_DNA"/>
</dbReference>
<dbReference type="SUPFAM" id="SSF88946">
    <property type="entry name" value="Sigma2 domain of RNA polymerase sigma factors"/>
    <property type="match status" value="1"/>
</dbReference>
<dbReference type="InterPro" id="IPR013324">
    <property type="entry name" value="RNA_pol_sigma_r3/r4-like"/>
</dbReference>
<dbReference type="NCBIfam" id="TIGR02985">
    <property type="entry name" value="Sig70_bacteroi1"/>
    <property type="match status" value="1"/>
</dbReference>